<evidence type="ECO:0000256" key="2">
    <source>
        <dbReference type="ARBA" id="ARBA00012224"/>
    </source>
</evidence>
<dbReference type="SUPFAM" id="SSF53383">
    <property type="entry name" value="PLP-dependent transferases"/>
    <property type="match status" value="1"/>
</dbReference>
<dbReference type="InterPro" id="IPR051798">
    <property type="entry name" value="Class-II_PLP-Dep_Aminotrans"/>
</dbReference>
<dbReference type="InterPro" id="IPR015421">
    <property type="entry name" value="PyrdxlP-dep_Trfase_major"/>
</dbReference>
<protein>
    <recommendedName>
        <fullName evidence="2">cysteine-S-conjugate beta-lyase</fullName>
        <ecNumber evidence="2">4.4.1.13</ecNumber>
    </recommendedName>
</protein>
<keyword evidence="7" id="KW-0032">Aminotransferase</keyword>
<dbReference type="Proteomes" id="UP001226160">
    <property type="component" value="Unassembled WGS sequence"/>
</dbReference>
<keyword evidence="7" id="KW-0808">Transferase</keyword>
<dbReference type="GO" id="GO:0047804">
    <property type="term" value="F:cysteine-S-conjugate beta-lyase activity"/>
    <property type="evidence" value="ECO:0007669"/>
    <property type="project" value="UniProtKB-EC"/>
</dbReference>
<name>A0AAP4BZ44_9CORY</name>
<evidence type="ECO:0000259" key="6">
    <source>
        <dbReference type="Pfam" id="PF00155"/>
    </source>
</evidence>
<gene>
    <name evidence="7" type="ORF">QPX54_05165</name>
</gene>
<dbReference type="GO" id="GO:0030170">
    <property type="term" value="F:pyridoxal phosphate binding"/>
    <property type="evidence" value="ECO:0007669"/>
    <property type="project" value="InterPro"/>
</dbReference>
<dbReference type="EMBL" id="JASNVP010000004">
    <property type="protein sequence ID" value="MDK4325907.1"/>
    <property type="molecule type" value="Genomic_DNA"/>
</dbReference>
<dbReference type="Gene3D" id="3.90.1150.10">
    <property type="entry name" value="Aspartate Aminotransferase, domain 1"/>
    <property type="match status" value="1"/>
</dbReference>
<dbReference type="AlphaFoldDB" id="A0AAP4BZ44"/>
<evidence type="ECO:0000256" key="3">
    <source>
        <dbReference type="ARBA" id="ARBA00022898"/>
    </source>
</evidence>
<sequence>MNTQEKPHLNFPGLEQLRARGTRKWTVFDDDVLPLWVAESDFPTAAPVHQRIRDAVEAETFGYSPAPHTTHLAESVADFYSDYFGWRPDPHNIVWCADVVRGLLLGLQYFTRENSAVIIPTPSYPPLLELPTTAGREKIEVSAYGGLDLNEIEKAFQNGAGALVLSNPYNPLGEVFSRETLTRLVELADAYDARLLLDEIHAPLVYDGEHVPAASLSEKAARVCFTVTAASKAWNIAGLKCAQIIFSHDADREKWSQLTGVAKDGTGTLGIVASQTCYRDARGELDAQVKYLRATRDWLVQALPEAVEGLRVSATHATYLMWLDFRDTALGDLDTPAQWLRRHAKVGLNEGTDFGTGGAGHARLNFATSREILEEAIARIKAAVDKRAAE</sequence>
<comment type="cofactor">
    <cofactor evidence="1">
        <name>pyridoxal 5'-phosphate</name>
        <dbReference type="ChEBI" id="CHEBI:597326"/>
    </cofactor>
</comment>
<dbReference type="InterPro" id="IPR004839">
    <property type="entry name" value="Aminotransferase_I/II_large"/>
</dbReference>
<keyword evidence="4" id="KW-0456">Lyase</keyword>
<evidence type="ECO:0000256" key="4">
    <source>
        <dbReference type="ARBA" id="ARBA00023239"/>
    </source>
</evidence>
<keyword evidence="3" id="KW-0663">Pyridoxal phosphate</keyword>
<reference evidence="7" key="1">
    <citation type="submission" date="2023-05" db="EMBL/GenBank/DDBJ databases">
        <title>Metabolic capabilities are highly conserved among human nasal-associated Corynebacterium species in pangenomic analyses.</title>
        <authorList>
            <person name="Tran T.H."/>
            <person name="Roberts A.Q."/>
            <person name="Escapa I.F."/>
            <person name="Gao W."/>
            <person name="Conlan S."/>
            <person name="Kong H."/>
            <person name="Segre J.A."/>
            <person name="Kelly M.S."/>
            <person name="Lemon K.P."/>
        </authorList>
    </citation>
    <scope>NUCLEOTIDE SEQUENCE</scope>
    <source>
        <strain evidence="7">KPL2654</strain>
    </source>
</reference>
<accession>A0AAP4BZ44</accession>
<evidence type="ECO:0000256" key="5">
    <source>
        <dbReference type="ARBA" id="ARBA00037974"/>
    </source>
</evidence>
<proteinExistence type="inferred from homology"/>
<organism evidence="7 8">
    <name type="scientific">Corynebacterium propinquum</name>
    <dbReference type="NCBI Taxonomy" id="43769"/>
    <lineage>
        <taxon>Bacteria</taxon>
        <taxon>Bacillati</taxon>
        <taxon>Actinomycetota</taxon>
        <taxon>Actinomycetes</taxon>
        <taxon>Mycobacteriales</taxon>
        <taxon>Corynebacteriaceae</taxon>
        <taxon>Corynebacterium</taxon>
    </lineage>
</organism>
<evidence type="ECO:0000313" key="7">
    <source>
        <dbReference type="EMBL" id="MDK4325907.1"/>
    </source>
</evidence>
<dbReference type="EC" id="4.4.1.13" evidence="2"/>
<dbReference type="PANTHER" id="PTHR43525:SF2">
    <property type="entry name" value="CYSTATHIONINE BETA-LYASE-RELATED"/>
    <property type="match status" value="1"/>
</dbReference>
<dbReference type="Gene3D" id="3.40.640.10">
    <property type="entry name" value="Type I PLP-dependent aspartate aminotransferase-like (Major domain)"/>
    <property type="match status" value="1"/>
</dbReference>
<dbReference type="RefSeq" id="WP_249605992.1">
    <property type="nucleotide sequence ID" value="NZ_CP091865.1"/>
</dbReference>
<comment type="similarity">
    <text evidence="5">Belongs to the class-II pyridoxal-phosphate-dependent aminotransferase family. MalY/PatB cystathionine beta-lyase subfamily.</text>
</comment>
<dbReference type="CDD" id="cd00609">
    <property type="entry name" value="AAT_like"/>
    <property type="match status" value="1"/>
</dbReference>
<dbReference type="PANTHER" id="PTHR43525">
    <property type="entry name" value="PROTEIN MALY"/>
    <property type="match status" value="1"/>
</dbReference>
<dbReference type="GO" id="GO:0008483">
    <property type="term" value="F:transaminase activity"/>
    <property type="evidence" value="ECO:0007669"/>
    <property type="project" value="UniProtKB-KW"/>
</dbReference>
<feature type="domain" description="Aminotransferase class I/classII large" evidence="6">
    <location>
        <begin position="41"/>
        <end position="380"/>
    </location>
</feature>
<evidence type="ECO:0000313" key="8">
    <source>
        <dbReference type="Proteomes" id="UP001226160"/>
    </source>
</evidence>
<dbReference type="InterPro" id="IPR015424">
    <property type="entry name" value="PyrdxlP-dep_Trfase"/>
</dbReference>
<dbReference type="InterPro" id="IPR015422">
    <property type="entry name" value="PyrdxlP-dep_Trfase_small"/>
</dbReference>
<evidence type="ECO:0000256" key="1">
    <source>
        <dbReference type="ARBA" id="ARBA00001933"/>
    </source>
</evidence>
<dbReference type="Pfam" id="PF00155">
    <property type="entry name" value="Aminotran_1_2"/>
    <property type="match status" value="1"/>
</dbReference>
<comment type="caution">
    <text evidence="7">The sequence shown here is derived from an EMBL/GenBank/DDBJ whole genome shotgun (WGS) entry which is preliminary data.</text>
</comment>